<evidence type="ECO:0000313" key="1">
    <source>
        <dbReference type="EMBL" id="MCW1242947.1"/>
    </source>
</evidence>
<keyword evidence="2" id="KW-1185">Reference proteome</keyword>
<organism evidence="1 2">
    <name type="scientific">Pseudomonas agronomica</name>
    <dbReference type="NCBI Taxonomy" id="2979328"/>
    <lineage>
        <taxon>Bacteria</taxon>
        <taxon>Pseudomonadati</taxon>
        <taxon>Pseudomonadota</taxon>
        <taxon>Gammaproteobacteria</taxon>
        <taxon>Pseudomonadales</taxon>
        <taxon>Pseudomonadaceae</taxon>
        <taxon>Pseudomonas</taxon>
    </lineage>
</organism>
<accession>A0ABT3F1I0</accession>
<evidence type="ECO:0000313" key="2">
    <source>
        <dbReference type="Proteomes" id="UP001061999"/>
    </source>
</evidence>
<dbReference type="EMBL" id="JAOSHO010000004">
    <property type="protein sequence ID" value="MCW1242947.1"/>
    <property type="molecule type" value="Genomic_DNA"/>
</dbReference>
<reference evidence="1" key="1">
    <citation type="submission" date="2022-07" db="EMBL/GenBank/DDBJ databases">
        <title>Pseudomonas agronomica sp. nov.: a novel bacterium with biotechnological application in the synthesis of biofertilizers from valorized agricultural residues.</title>
        <authorList>
            <person name="Robas M."/>
            <person name="Fernandez V.M."/>
            <person name="Luna L."/>
            <person name="Provanza A."/>
            <person name="Jimenez P.A."/>
        </authorList>
    </citation>
    <scope>NUCLEOTIDE SEQUENCE</scope>
    <source>
        <strain evidence="1">SAICEU22T</strain>
    </source>
</reference>
<name>A0ABT3F1I0_9PSED</name>
<proteinExistence type="predicted"/>
<sequence>MNEEIARLTGKLVFDVQTGPLHQLLRMLKSAEVAMTRAGKQAEALQAKLNKVFGINGKGTGGDRLKASAAYQRSLDKEFTLEQKHARVKEAVFRAQLAQQKLVSAGTREQAFLQTAALKAQQAQAVAAAKEQKLLQEKLRTKQGEAKVTATLQQAKLREAKLQDVLIRRQERSQQLQRQELSHATALQRAEHALVTARQRGIQLAEKHATSQAAIAAREARATEKHQFQAQRFAMTQERHASWKSRDAQPESMGLGGLALGLSGATAALYGLVRGVGYLNERVTQRQEGVVEAQGFNNMFMSISRNPEIVKSYREAFIKSQMDNGGLIDTETSKDFRTLAINMAAAGKSQATILETWNTRQKAFAVAGTTKDDNRELNKQLGQMASDGTGAASDANIINDRLPMLTPYVVREYMKEKGIRKYTDGLAKYNKDLKGGKGVRYTWYEKAMDNLVKDNEPSLERNRNSVAAQQQRAENQAYLGQNNINSDQELASVIGERIRAERELNEALQPLQQTLASFDLGLTQLTTQMLRFGAGRNTDGTMKPEQQRMQERMSTGDTTVDTAMVGTHDYSDINGSTHRQGGPIGKFYNWLLDLPDYSKGDAEKLKVPVPSSLTPVIPSLDTSKLDSSQLPKHLEELMQTPLMKGLARMAVEDADRSPQATGIVTSTDAQRASTVNNTITNVKTINNSPVINVSVTSDKNTDDNELAKKISLQVNDALKMQLQHANAALGSESQ</sequence>
<comment type="caution">
    <text evidence="1">The sequence shown here is derived from an EMBL/GenBank/DDBJ whole genome shotgun (WGS) entry which is preliminary data.</text>
</comment>
<dbReference type="RefSeq" id="WP_264426090.1">
    <property type="nucleotide sequence ID" value="NZ_JAOSHO010000004.1"/>
</dbReference>
<protein>
    <submittedName>
        <fullName evidence="1">Uncharacterized protein</fullName>
    </submittedName>
</protein>
<gene>
    <name evidence="1" type="ORF">OC610_00875</name>
</gene>
<dbReference type="Proteomes" id="UP001061999">
    <property type="component" value="Unassembled WGS sequence"/>
</dbReference>